<dbReference type="PANTHER" id="PTHR46579:SF1">
    <property type="entry name" value="F5_8 TYPE C DOMAIN-CONTAINING PROTEIN"/>
    <property type="match status" value="1"/>
</dbReference>
<protein>
    <submittedName>
        <fullName evidence="2">Uncharacterized protein</fullName>
    </submittedName>
</protein>
<comment type="caution">
    <text evidence="2">The sequence shown here is derived from an EMBL/GenBank/DDBJ whole genome shotgun (WGS) entry which is preliminary data.</text>
</comment>
<feature type="compositionally biased region" description="Basic and acidic residues" evidence="1">
    <location>
        <begin position="22"/>
        <end position="38"/>
    </location>
</feature>
<reference evidence="2 3" key="1">
    <citation type="submission" date="2019-09" db="EMBL/GenBank/DDBJ databases">
        <title>Draft genome of the ectomycorrhizal ascomycete Sphaerosporella brunnea.</title>
        <authorList>
            <consortium name="DOE Joint Genome Institute"/>
            <person name="Benucci G.M."/>
            <person name="Marozzi G."/>
            <person name="Antonielli L."/>
            <person name="Sanchez S."/>
            <person name="Marco P."/>
            <person name="Wang X."/>
            <person name="Falini L.B."/>
            <person name="Barry K."/>
            <person name="Haridas S."/>
            <person name="Lipzen A."/>
            <person name="Labutti K."/>
            <person name="Grigoriev I.V."/>
            <person name="Murat C."/>
            <person name="Martin F."/>
            <person name="Albertini E."/>
            <person name="Donnini D."/>
            <person name="Bonito G."/>
        </authorList>
    </citation>
    <scope>NUCLEOTIDE SEQUENCE [LARGE SCALE GENOMIC DNA]</scope>
    <source>
        <strain evidence="2 3">Sb_GMNB300</strain>
    </source>
</reference>
<dbReference type="PANTHER" id="PTHR46579">
    <property type="entry name" value="F5/8 TYPE C DOMAIN-CONTAINING PROTEIN-RELATED"/>
    <property type="match status" value="1"/>
</dbReference>
<evidence type="ECO:0000256" key="1">
    <source>
        <dbReference type="SAM" id="MobiDB-lite"/>
    </source>
</evidence>
<dbReference type="OrthoDB" id="6613063at2759"/>
<dbReference type="InParanoid" id="A0A5J5F9G3"/>
<sequence>MVRHYRGTFFKSGAESSLVSDTGEHQEAAGEKRKDHPTTDSVQPTKRSKTTAKVVKFRQSDDPWNVKPSEWKQIGQDQLSSASTLPSSFGRAPRDFAAHCHEFSGEEWKQQATLFLPIYLQDKLPREHYDQFCQLTQAMNDATENILTEEEIEQVEDAFCRFLQYYENTFNSMKWAKLPACLPVFHQLAHVADALRWIGPMPIYSQWGMERMCGILTSTAKSRVDANRNMELTLQMTEQKHMLGFVLHPDDWAAAFGDGVEDADGNILLSRVFGHRMSLSRPPLPRLPLTSPMDHYVLDKMVHHRSLDKVERQRLKAYVQGLANNAHLIHLQSFSLPADFAVCIWKWCHFRDDEDNGKLDFKITSAAHRSRNNTRNSSMIAYERELHSSNPDNLDLAYGEVQFFFSCWLPAELPHAALEQPDPEDGGGPGMTMHHLAYVQDIPVVDDGSIVRRRSGGGFKVIAVKDIGCQIGLMQKGPDKRQYLVRKYSALMWRDA</sequence>
<evidence type="ECO:0000313" key="3">
    <source>
        <dbReference type="Proteomes" id="UP000326924"/>
    </source>
</evidence>
<dbReference type="EMBL" id="VXIS01000012">
    <property type="protein sequence ID" value="KAA8913706.1"/>
    <property type="molecule type" value="Genomic_DNA"/>
</dbReference>
<keyword evidence="3" id="KW-1185">Reference proteome</keyword>
<accession>A0A5J5F9G3</accession>
<feature type="region of interest" description="Disordered" evidence="1">
    <location>
        <begin position="15"/>
        <end position="52"/>
    </location>
</feature>
<proteinExistence type="predicted"/>
<evidence type="ECO:0000313" key="2">
    <source>
        <dbReference type="EMBL" id="KAA8913706.1"/>
    </source>
</evidence>
<organism evidence="2 3">
    <name type="scientific">Sphaerosporella brunnea</name>
    <dbReference type="NCBI Taxonomy" id="1250544"/>
    <lineage>
        <taxon>Eukaryota</taxon>
        <taxon>Fungi</taxon>
        <taxon>Dikarya</taxon>
        <taxon>Ascomycota</taxon>
        <taxon>Pezizomycotina</taxon>
        <taxon>Pezizomycetes</taxon>
        <taxon>Pezizales</taxon>
        <taxon>Pyronemataceae</taxon>
        <taxon>Sphaerosporella</taxon>
    </lineage>
</organism>
<gene>
    <name evidence="2" type="ORF">FN846DRAFT_902559</name>
</gene>
<dbReference type="Proteomes" id="UP000326924">
    <property type="component" value="Unassembled WGS sequence"/>
</dbReference>
<dbReference type="AlphaFoldDB" id="A0A5J5F9G3"/>
<name>A0A5J5F9G3_9PEZI</name>